<feature type="compositionally biased region" description="Polar residues" evidence="1">
    <location>
        <begin position="157"/>
        <end position="207"/>
    </location>
</feature>
<protein>
    <submittedName>
        <fullName evidence="2">Uncharacterized protein</fullName>
    </submittedName>
</protein>
<feature type="compositionally biased region" description="Polar residues" evidence="1">
    <location>
        <begin position="29"/>
        <end position="43"/>
    </location>
</feature>
<accession>A0AA38R874</accession>
<feature type="region of interest" description="Disordered" evidence="1">
    <location>
        <begin position="29"/>
        <end position="112"/>
    </location>
</feature>
<name>A0AA38R874_9PEZI</name>
<dbReference type="Proteomes" id="UP001174691">
    <property type="component" value="Unassembled WGS sequence"/>
</dbReference>
<feature type="region of interest" description="Disordered" evidence="1">
    <location>
        <begin position="426"/>
        <end position="481"/>
    </location>
</feature>
<gene>
    <name evidence="2" type="ORF">NKR19_g9898</name>
</gene>
<feature type="compositionally biased region" description="Basic and acidic residues" evidence="1">
    <location>
        <begin position="426"/>
        <end position="435"/>
    </location>
</feature>
<feature type="compositionally biased region" description="Low complexity" evidence="1">
    <location>
        <begin position="44"/>
        <end position="78"/>
    </location>
</feature>
<feature type="region of interest" description="Disordered" evidence="1">
    <location>
        <begin position="152"/>
        <end position="213"/>
    </location>
</feature>
<keyword evidence="3" id="KW-1185">Reference proteome</keyword>
<sequence length="481" mass="55342">MAANNPNLVQLMANRERIIRCQEAILQQNRQSQNTQTGNMQSSQQPYRQPYQQAHRQQPYQQQDYQQQTYQQQPIRQQPYHHQHYRQQPYQHPGSRQQSLDNNWPDLRNQRHVSLPRPPYLLQTEHSQVLSSQQSTSRQSMAASDVMGAHNEFGADSQFSSGNQFSANNRSSTGNQLSSGNQFSAGTQFSATTEPRTAADSNDNPMSQEEAARVQQIKNEWLGCIGKSDNVAVERLPWERMSRYYPNGPPSHMGRYVPIPDDWQENNPLRLRPTAAGRGMAPEEQARYDANVDRVFYSSSRFWNMTMEEVVEDVRLRHMFAAYLAGLGLSRVEFDREYNRFVDVFDVAYAAGPYEHMTVEQLGQVPPREITEPMITMAFRNLLLQQDEAGMPEGHRTWRQRFESIPEPPVVRKPCPFGAIGEEWLREKKRREEEKKKKKKAKAARGESQEAEEDETDEDGGQDEPFTLLGSACLLEGSEPC</sequence>
<evidence type="ECO:0000313" key="2">
    <source>
        <dbReference type="EMBL" id="KAJ9130426.1"/>
    </source>
</evidence>
<evidence type="ECO:0000256" key="1">
    <source>
        <dbReference type="SAM" id="MobiDB-lite"/>
    </source>
</evidence>
<comment type="caution">
    <text evidence="2">The sequence shown here is derived from an EMBL/GenBank/DDBJ whole genome shotgun (WGS) entry which is preliminary data.</text>
</comment>
<organism evidence="2 3">
    <name type="scientific">Coniochaeta hoffmannii</name>
    <dbReference type="NCBI Taxonomy" id="91930"/>
    <lineage>
        <taxon>Eukaryota</taxon>
        <taxon>Fungi</taxon>
        <taxon>Dikarya</taxon>
        <taxon>Ascomycota</taxon>
        <taxon>Pezizomycotina</taxon>
        <taxon>Sordariomycetes</taxon>
        <taxon>Sordariomycetidae</taxon>
        <taxon>Coniochaetales</taxon>
        <taxon>Coniochaetaceae</taxon>
        <taxon>Coniochaeta</taxon>
    </lineage>
</organism>
<dbReference type="AlphaFoldDB" id="A0AA38R874"/>
<dbReference type="EMBL" id="JANBVN010000270">
    <property type="protein sequence ID" value="KAJ9130426.1"/>
    <property type="molecule type" value="Genomic_DNA"/>
</dbReference>
<evidence type="ECO:0000313" key="3">
    <source>
        <dbReference type="Proteomes" id="UP001174691"/>
    </source>
</evidence>
<feature type="compositionally biased region" description="Acidic residues" evidence="1">
    <location>
        <begin position="449"/>
        <end position="462"/>
    </location>
</feature>
<proteinExistence type="predicted"/>
<reference evidence="2" key="1">
    <citation type="submission" date="2022-07" db="EMBL/GenBank/DDBJ databases">
        <title>Fungi with potential for degradation of polypropylene.</title>
        <authorList>
            <person name="Gostincar C."/>
        </authorList>
    </citation>
    <scope>NUCLEOTIDE SEQUENCE</scope>
    <source>
        <strain evidence="2">EXF-13287</strain>
    </source>
</reference>